<feature type="chain" id="PRO_5035428079" evidence="2">
    <location>
        <begin position="22"/>
        <end position="134"/>
    </location>
</feature>
<dbReference type="EMBL" id="OK032592">
    <property type="protein sequence ID" value="UFT26897.1"/>
    <property type="molecule type" value="Genomic_DNA"/>
</dbReference>
<dbReference type="AlphaFoldDB" id="A0A8K1T076"/>
<sequence length="134" mass="13941">MWIKLIASLVAFGALIQSGLGCPSQCSYPCSGTNKPVRSITAAASDLKYCGPATTKPTTTTPTTTTPTTTTPEMTPTTRPVPTTTTKAVPFNCSAIEQRSNVGGDCGKPACHTLMNCANFLSCLCASCALCKKR</sequence>
<feature type="signal peptide" evidence="2">
    <location>
        <begin position="1"/>
        <end position="21"/>
    </location>
</feature>
<name>A0A8K1T076_MORMR</name>
<keyword evidence="3" id="KW-0675">Receptor</keyword>
<protein>
    <submittedName>
        <fullName evidence="3">Variable lymphocyte receptor B</fullName>
    </submittedName>
</protein>
<organism evidence="3">
    <name type="scientific">Mordacia mordax</name>
    <name type="common">Southern hemisphere lamprey</name>
    <dbReference type="NCBI Taxonomy" id="7755"/>
    <lineage>
        <taxon>Eukaryota</taxon>
        <taxon>Metazoa</taxon>
        <taxon>Chordata</taxon>
        <taxon>Craniata</taxon>
        <taxon>Vertebrata</taxon>
        <taxon>Cyclostomata</taxon>
        <taxon>Hyperoartia</taxon>
        <taxon>Petromyzontiformes</taxon>
        <taxon>Petromyzontidae</taxon>
        <taxon>Mordacia</taxon>
    </lineage>
</organism>
<evidence type="ECO:0000256" key="2">
    <source>
        <dbReference type="SAM" id="SignalP"/>
    </source>
</evidence>
<keyword evidence="2" id="KW-0732">Signal</keyword>
<gene>
    <name evidence="3" type="primary">vlrB</name>
</gene>
<feature type="region of interest" description="Disordered" evidence="1">
    <location>
        <begin position="55"/>
        <end position="81"/>
    </location>
</feature>
<accession>A0A8K1T076</accession>
<evidence type="ECO:0000256" key="1">
    <source>
        <dbReference type="SAM" id="MobiDB-lite"/>
    </source>
</evidence>
<proteinExistence type="predicted"/>
<dbReference type="PROSITE" id="PS51257">
    <property type="entry name" value="PROKAR_LIPOPROTEIN"/>
    <property type="match status" value="1"/>
</dbReference>
<evidence type="ECO:0000313" key="3">
    <source>
        <dbReference type="EMBL" id="UFT26897.1"/>
    </source>
</evidence>
<reference evidence="3" key="1">
    <citation type="submission" date="2021-09" db="EMBL/GenBank/DDBJ databases">
        <title>Evolution of variable lymphocyte receptor B antibody loci in jawless vertebrates.</title>
        <authorList>
            <person name="Das S."/>
            <person name="Rast J.P."/>
            <person name="Li J."/>
            <person name="Sutoh Y."/>
            <person name="Kadota M."/>
            <person name="Donald J.A."/>
            <person name="Kuraku S."/>
            <person name="Hirano M."/>
            <person name="Cooper M.D."/>
        </authorList>
    </citation>
    <scope>NUCLEOTIDE SEQUENCE</scope>
</reference>